<keyword evidence="3" id="KW-1185">Reference proteome</keyword>
<keyword evidence="1" id="KW-0732">Signal</keyword>
<name>A0ABV3Q7F1_9BACL</name>
<dbReference type="RefSeq" id="WP_367780789.1">
    <property type="nucleotide sequence ID" value="NZ_JBFMIA010000031.1"/>
</dbReference>
<evidence type="ECO:0000313" key="2">
    <source>
        <dbReference type="EMBL" id="MEW9503300.1"/>
    </source>
</evidence>
<reference evidence="2 3" key="1">
    <citation type="journal article" date="1979" name="Int. J. Syst. Evol. Microbiol.">
        <title>Bacillus globisporus subsp. marinus subsp. nov.</title>
        <authorList>
            <person name="Liu H."/>
        </authorList>
    </citation>
    <scope>NUCLEOTIDE SEQUENCE [LARGE SCALE GENOMIC DNA]</scope>
    <source>
        <strain evidence="2 3">DSM 1297</strain>
    </source>
</reference>
<organism evidence="2 3">
    <name type="scientific">Jeotgalibacillus marinus</name>
    <dbReference type="NCBI Taxonomy" id="86667"/>
    <lineage>
        <taxon>Bacteria</taxon>
        <taxon>Bacillati</taxon>
        <taxon>Bacillota</taxon>
        <taxon>Bacilli</taxon>
        <taxon>Bacillales</taxon>
        <taxon>Caryophanaceae</taxon>
        <taxon>Jeotgalibacillus</taxon>
    </lineage>
</organism>
<comment type="caution">
    <text evidence="2">The sequence shown here is derived from an EMBL/GenBank/DDBJ whole genome shotgun (WGS) entry which is preliminary data.</text>
</comment>
<sequence length="197" mass="22260">MKKLVTFGLSSLIAFAIAFSFSPITTNAMMSDAQDERPQKPPGDLGKFKAGFDLKWGSQVKYVRDKGKIIGHIYINTINEFNPDRPNYNLYEIRASRAGEWFNQMSMVIEIDHSVPGESRIEFIGDARVLAAPGYWLNSFPQIYWNNTVENEFSPAYAEMLQHIAIDGGNGGSFGFATMDVFIKDGELKVYVDFYKQ</sequence>
<feature type="chain" id="PRO_5045297172" evidence="1">
    <location>
        <begin position="19"/>
        <end position="197"/>
    </location>
</feature>
<protein>
    <submittedName>
        <fullName evidence="2">Uncharacterized protein</fullName>
    </submittedName>
</protein>
<evidence type="ECO:0000313" key="3">
    <source>
        <dbReference type="Proteomes" id="UP001556040"/>
    </source>
</evidence>
<gene>
    <name evidence="2" type="ORF">AB1471_16105</name>
</gene>
<accession>A0ABV3Q7F1</accession>
<feature type="signal peptide" evidence="1">
    <location>
        <begin position="1"/>
        <end position="18"/>
    </location>
</feature>
<proteinExistence type="predicted"/>
<dbReference type="EMBL" id="JBFMIA010000031">
    <property type="protein sequence ID" value="MEW9503300.1"/>
    <property type="molecule type" value="Genomic_DNA"/>
</dbReference>
<evidence type="ECO:0000256" key="1">
    <source>
        <dbReference type="SAM" id="SignalP"/>
    </source>
</evidence>
<dbReference type="Proteomes" id="UP001556040">
    <property type="component" value="Unassembled WGS sequence"/>
</dbReference>